<dbReference type="SUPFAM" id="SSF54001">
    <property type="entry name" value="Cysteine proteinases"/>
    <property type="match status" value="1"/>
</dbReference>
<keyword evidence="11" id="KW-1185">Reference proteome</keyword>
<dbReference type="CDD" id="cd02248">
    <property type="entry name" value="Peptidase_C1A"/>
    <property type="match status" value="1"/>
</dbReference>
<dbReference type="Pfam" id="PF00112">
    <property type="entry name" value="Peptidase_C1"/>
    <property type="match status" value="1"/>
</dbReference>
<dbReference type="InterPro" id="IPR013201">
    <property type="entry name" value="Prot_inhib_I29"/>
</dbReference>
<evidence type="ECO:0000256" key="2">
    <source>
        <dbReference type="ARBA" id="ARBA00022670"/>
    </source>
</evidence>
<accession>A0AAV8W6R3</accession>
<keyword evidence="5" id="KW-0865">Zymogen</keyword>
<dbReference type="Gene3D" id="3.90.70.10">
    <property type="entry name" value="Cysteine proteinases"/>
    <property type="match status" value="1"/>
</dbReference>
<evidence type="ECO:0000256" key="1">
    <source>
        <dbReference type="ARBA" id="ARBA00008455"/>
    </source>
</evidence>
<proteinExistence type="inferred from homology"/>
<dbReference type="PROSITE" id="PS00640">
    <property type="entry name" value="THIOL_PROTEASE_ASN"/>
    <property type="match status" value="1"/>
</dbReference>
<dbReference type="SMART" id="SM00645">
    <property type="entry name" value="Pept_C1"/>
    <property type="match status" value="1"/>
</dbReference>
<dbReference type="PROSITE" id="PS00639">
    <property type="entry name" value="THIOL_PROTEASE_HIS"/>
    <property type="match status" value="1"/>
</dbReference>
<feature type="chain" id="PRO_5043440442" description="Cathepsin L" evidence="7">
    <location>
        <begin position="17"/>
        <end position="324"/>
    </location>
</feature>
<dbReference type="InterPro" id="IPR025660">
    <property type="entry name" value="Pept_his_AS"/>
</dbReference>
<dbReference type="InterPro" id="IPR000668">
    <property type="entry name" value="Peptidase_C1A_C"/>
</dbReference>
<feature type="domain" description="Cathepsin propeptide inhibitor" evidence="9">
    <location>
        <begin position="23"/>
        <end position="83"/>
    </location>
</feature>
<dbReference type="InterPro" id="IPR013128">
    <property type="entry name" value="Peptidase_C1A"/>
</dbReference>
<name>A0AAV8W6R3_9CUCU</name>
<dbReference type="InterPro" id="IPR025661">
    <property type="entry name" value="Pept_asp_AS"/>
</dbReference>
<dbReference type="SMART" id="SM00848">
    <property type="entry name" value="Inhibitor_I29"/>
    <property type="match status" value="1"/>
</dbReference>
<dbReference type="InterPro" id="IPR000169">
    <property type="entry name" value="Pept_cys_AS"/>
</dbReference>
<dbReference type="PRINTS" id="PR00705">
    <property type="entry name" value="PAPAIN"/>
</dbReference>
<dbReference type="GO" id="GO:0008234">
    <property type="term" value="F:cysteine-type peptidase activity"/>
    <property type="evidence" value="ECO:0007669"/>
    <property type="project" value="UniProtKB-KW"/>
</dbReference>
<dbReference type="GO" id="GO:0006508">
    <property type="term" value="P:proteolysis"/>
    <property type="evidence" value="ECO:0007669"/>
    <property type="project" value="UniProtKB-KW"/>
</dbReference>
<dbReference type="EMBL" id="JANEYG010000009">
    <property type="protein sequence ID" value="KAJ8921566.1"/>
    <property type="molecule type" value="Genomic_DNA"/>
</dbReference>
<evidence type="ECO:0000256" key="3">
    <source>
        <dbReference type="ARBA" id="ARBA00022801"/>
    </source>
</evidence>
<protein>
    <recommendedName>
        <fullName evidence="12">Cathepsin L</fullName>
    </recommendedName>
</protein>
<sequence>MRFLVLLASVIIGINAATDKELWTEFKKNHGREYRNLREEQTRFGIFQQNLRRIEEHNEQYEKKEKSYFLGVTQFSDLTREEFRSKLNYSRSTKPSRYSKAIPHNVTGIQAPASVDWVAQGAVTEVKNQGSCGSCWAFSTTGALEGAYAINRGSQVSLSEQNLMDCSMAYGTAGCDGGNMELAYDYVRDYGIEQEYDYPYSGYLGACQFSASLSVMNVWQYGSVPSGSEAYLEDAVATVGPISVALNADDFQQYAGGVFNEPYCTEDVNHGVLVVGYSSEYMQPYWIVKNSWGPQWGESGYIRIAKDQGNQCGIATDASYPILH</sequence>
<evidence type="ECO:0000256" key="7">
    <source>
        <dbReference type="SAM" id="SignalP"/>
    </source>
</evidence>
<evidence type="ECO:0000259" key="8">
    <source>
        <dbReference type="SMART" id="SM00645"/>
    </source>
</evidence>
<dbReference type="Proteomes" id="UP001159042">
    <property type="component" value="Unassembled WGS sequence"/>
</dbReference>
<dbReference type="InterPro" id="IPR039417">
    <property type="entry name" value="Peptidase_C1A_papain-like"/>
</dbReference>
<keyword evidence="7" id="KW-0732">Signal</keyword>
<gene>
    <name evidence="10" type="ORF">NQ315_010471</name>
</gene>
<dbReference type="InterPro" id="IPR038765">
    <property type="entry name" value="Papain-like_cys_pep_sf"/>
</dbReference>
<keyword evidence="6" id="KW-1015">Disulfide bond</keyword>
<dbReference type="FunFam" id="3.90.70.10:FF:000006">
    <property type="entry name" value="Cathepsin S"/>
    <property type="match status" value="1"/>
</dbReference>
<evidence type="ECO:0000256" key="5">
    <source>
        <dbReference type="ARBA" id="ARBA00023145"/>
    </source>
</evidence>
<comment type="caution">
    <text evidence="10">The sequence shown here is derived from an EMBL/GenBank/DDBJ whole genome shotgun (WGS) entry which is preliminary data.</text>
</comment>
<keyword evidence="2" id="KW-0645">Protease</keyword>
<evidence type="ECO:0000256" key="4">
    <source>
        <dbReference type="ARBA" id="ARBA00022807"/>
    </source>
</evidence>
<dbReference type="PROSITE" id="PS00139">
    <property type="entry name" value="THIOL_PROTEASE_CYS"/>
    <property type="match status" value="1"/>
</dbReference>
<evidence type="ECO:0008006" key="12">
    <source>
        <dbReference type="Google" id="ProtNLM"/>
    </source>
</evidence>
<evidence type="ECO:0000256" key="6">
    <source>
        <dbReference type="ARBA" id="ARBA00023157"/>
    </source>
</evidence>
<comment type="similarity">
    <text evidence="1">Belongs to the peptidase C1 family.</text>
</comment>
<organism evidence="10 11">
    <name type="scientific">Exocentrus adspersus</name>
    <dbReference type="NCBI Taxonomy" id="1586481"/>
    <lineage>
        <taxon>Eukaryota</taxon>
        <taxon>Metazoa</taxon>
        <taxon>Ecdysozoa</taxon>
        <taxon>Arthropoda</taxon>
        <taxon>Hexapoda</taxon>
        <taxon>Insecta</taxon>
        <taxon>Pterygota</taxon>
        <taxon>Neoptera</taxon>
        <taxon>Endopterygota</taxon>
        <taxon>Coleoptera</taxon>
        <taxon>Polyphaga</taxon>
        <taxon>Cucujiformia</taxon>
        <taxon>Chrysomeloidea</taxon>
        <taxon>Cerambycidae</taxon>
        <taxon>Lamiinae</taxon>
        <taxon>Acanthocinini</taxon>
        <taxon>Exocentrus</taxon>
    </lineage>
</organism>
<feature type="signal peptide" evidence="7">
    <location>
        <begin position="1"/>
        <end position="16"/>
    </location>
</feature>
<dbReference type="PANTHER" id="PTHR12411">
    <property type="entry name" value="CYSTEINE PROTEASE FAMILY C1-RELATED"/>
    <property type="match status" value="1"/>
</dbReference>
<dbReference type="Pfam" id="PF08246">
    <property type="entry name" value="Inhibitor_I29"/>
    <property type="match status" value="1"/>
</dbReference>
<dbReference type="AlphaFoldDB" id="A0AAV8W6R3"/>
<feature type="domain" description="Peptidase C1A papain C-terminal" evidence="8">
    <location>
        <begin position="111"/>
        <end position="322"/>
    </location>
</feature>
<keyword evidence="4" id="KW-0788">Thiol protease</keyword>
<reference evidence="10 11" key="1">
    <citation type="journal article" date="2023" name="Insect Mol. Biol.">
        <title>Genome sequencing provides insights into the evolution of gene families encoding plant cell wall-degrading enzymes in longhorned beetles.</title>
        <authorList>
            <person name="Shin N.R."/>
            <person name="Okamura Y."/>
            <person name="Kirsch R."/>
            <person name="Pauchet Y."/>
        </authorList>
    </citation>
    <scope>NUCLEOTIDE SEQUENCE [LARGE SCALE GENOMIC DNA]</scope>
    <source>
        <strain evidence="10">EAD_L_NR</strain>
    </source>
</reference>
<evidence type="ECO:0000313" key="10">
    <source>
        <dbReference type="EMBL" id="KAJ8921566.1"/>
    </source>
</evidence>
<keyword evidence="3" id="KW-0378">Hydrolase</keyword>
<evidence type="ECO:0000259" key="9">
    <source>
        <dbReference type="SMART" id="SM00848"/>
    </source>
</evidence>
<evidence type="ECO:0000313" key="11">
    <source>
        <dbReference type="Proteomes" id="UP001159042"/>
    </source>
</evidence>